<feature type="transmembrane region" description="Helical" evidence="1">
    <location>
        <begin position="27"/>
        <end position="49"/>
    </location>
</feature>
<dbReference type="AlphaFoldDB" id="A0A166N165"/>
<keyword evidence="1" id="KW-1133">Transmembrane helix</keyword>
<keyword evidence="3" id="KW-1185">Reference proteome</keyword>
<evidence type="ECO:0000313" key="3">
    <source>
        <dbReference type="Proteomes" id="UP000077266"/>
    </source>
</evidence>
<keyword evidence="1" id="KW-0472">Membrane</keyword>
<protein>
    <submittedName>
        <fullName evidence="2">Uncharacterized protein</fullName>
    </submittedName>
</protein>
<organism evidence="2 3">
    <name type="scientific">Exidia glandulosa HHB12029</name>
    <dbReference type="NCBI Taxonomy" id="1314781"/>
    <lineage>
        <taxon>Eukaryota</taxon>
        <taxon>Fungi</taxon>
        <taxon>Dikarya</taxon>
        <taxon>Basidiomycota</taxon>
        <taxon>Agaricomycotina</taxon>
        <taxon>Agaricomycetes</taxon>
        <taxon>Auriculariales</taxon>
        <taxon>Exidiaceae</taxon>
        <taxon>Exidia</taxon>
    </lineage>
</organism>
<evidence type="ECO:0000256" key="1">
    <source>
        <dbReference type="SAM" id="Phobius"/>
    </source>
</evidence>
<reference evidence="2 3" key="1">
    <citation type="journal article" date="2016" name="Mol. Biol. Evol.">
        <title>Comparative Genomics of Early-Diverging Mushroom-Forming Fungi Provides Insights into the Origins of Lignocellulose Decay Capabilities.</title>
        <authorList>
            <person name="Nagy L.G."/>
            <person name="Riley R."/>
            <person name="Tritt A."/>
            <person name="Adam C."/>
            <person name="Daum C."/>
            <person name="Floudas D."/>
            <person name="Sun H."/>
            <person name="Yadav J.S."/>
            <person name="Pangilinan J."/>
            <person name="Larsson K.H."/>
            <person name="Matsuura K."/>
            <person name="Barry K."/>
            <person name="Labutti K."/>
            <person name="Kuo R."/>
            <person name="Ohm R.A."/>
            <person name="Bhattacharya S.S."/>
            <person name="Shirouzu T."/>
            <person name="Yoshinaga Y."/>
            <person name="Martin F.M."/>
            <person name="Grigoriev I.V."/>
            <person name="Hibbett D.S."/>
        </authorList>
    </citation>
    <scope>NUCLEOTIDE SEQUENCE [LARGE SCALE GENOMIC DNA]</scope>
    <source>
        <strain evidence="2 3">HHB12029</strain>
    </source>
</reference>
<accession>A0A166N165</accession>
<dbReference type="InParanoid" id="A0A166N165"/>
<dbReference type="Proteomes" id="UP000077266">
    <property type="component" value="Unassembled WGS sequence"/>
</dbReference>
<proteinExistence type="predicted"/>
<feature type="transmembrane region" description="Helical" evidence="1">
    <location>
        <begin position="112"/>
        <end position="130"/>
    </location>
</feature>
<dbReference type="EMBL" id="KV426810">
    <property type="protein sequence ID" value="KZV78640.1"/>
    <property type="molecule type" value="Genomic_DNA"/>
</dbReference>
<sequence length="251" mass="27005">MSTARVSWRTERAMETGTRAASALARFLALLIVLTTLRGFRLFFVGVGVGVTGALRSSGIGNDTGEGSGVGYAAALAVVVVVLIPVTMRVIRRLFTRQLVCGSRGHVVTGRVFRLTLWPAVLTAFVSVSVPSQLHFHSLRICDLAIPTPHILPQHLPLKVLHLALARHTTWVPPELGDSPTRSAQCATVPLHAVLVDNSTALSPTSCHRIGLLGSAGWDNPPLTLYWKRTLCFGGGVPYPSDLSPRHIRLC</sequence>
<feature type="transmembrane region" description="Helical" evidence="1">
    <location>
        <begin position="69"/>
        <end position="91"/>
    </location>
</feature>
<name>A0A166N165_EXIGL</name>
<keyword evidence="1" id="KW-0812">Transmembrane</keyword>
<gene>
    <name evidence="2" type="ORF">EXIGLDRAFT_519682</name>
</gene>
<evidence type="ECO:0000313" key="2">
    <source>
        <dbReference type="EMBL" id="KZV78640.1"/>
    </source>
</evidence>